<accession>A0A0G0IQV0</accession>
<sequence>MKATIIVPAFNESAVIHKVLKSIPRRVKGLSRIEVVVIDDGSTDQTAQEAQKANVAIVSHSINRGLGAAIKTGIEWVKLNGSDIAVTFDSDGQHYPKDIHKIIKSLITQKADLVIGTRFALKQKIPKDRKVLNWLANIATLLIFGVSSTDSQSGLRAFSKKAIDLIDFKGERMDFSSEILHEAKRHHLLVKEVPIKAIYTSYSRKKGQKNLNAIPILIRFLVRFLR</sequence>
<gene>
    <name evidence="2" type="ORF">US31_C0005G0046</name>
</gene>
<feature type="domain" description="Glycosyltransferase 2-like" evidence="1">
    <location>
        <begin position="4"/>
        <end position="162"/>
    </location>
</feature>
<dbReference type="Gene3D" id="3.90.550.10">
    <property type="entry name" value="Spore Coat Polysaccharide Biosynthesis Protein SpsA, Chain A"/>
    <property type="match status" value="1"/>
</dbReference>
<evidence type="ECO:0000259" key="1">
    <source>
        <dbReference type="Pfam" id="PF00535"/>
    </source>
</evidence>
<proteinExistence type="predicted"/>
<dbReference type="InterPro" id="IPR050256">
    <property type="entry name" value="Glycosyltransferase_2"/>
</dbReference>
<dbReference type="InterPro" id="IPR029044">
    <property type="entry name" value="Nucleotide-diphossugar_trans"/>
</dbReference>
<reference evidence="2 3" key="1">
    <citation type="journal article" date="2015" name="Nature">
        <title>rRNA introns, odd ribosomes, and small enigmatic genomes across a large radiation of phyla.</title>
        <authorList>
            <person name="Brown C.T."/>
            <person name="Hug L.A."/>
            <person name="Thomas B.C."/>
            <person name="Sharon I."/>
            <person name="Castelle C.J."/>
            <person name="Singh A."/>
            <person name="Wilkins M.J."/>
            <person name="Williams K.H."/>
            <person name="Banfield J.F."/>
        </authorList>
    </citation>
    <scope>NUCLEOTIDE SEQUENCE [LARGE SCALE GENOMIC DNA]</scope>
</reference>
<dbReference type="Proteomes" id="UP000034508">
    <property type="component" value="Unassembled WGS sequence"/>
</dbReference>
<dbReference type="EMBL" id="LBSM01000005">
    <property type="protein sequence ID" value="KKQ18396.1"/>
    <property type="molecule type" value="Genomic_DNA"/>
</dbReference>
<dbReference type="InterPro" id="IPR001173">
    <property type="entry name" value="Glyco_trans_2-like"/>
</dbReference>
<protein>
    <submittedName>
        <fullName evidence="2">Dolichol-P-glucose synthetase isolog</fullName>
    </submittedName>
</protein>
<name>A0A0G0IQV0_9BACT</name>
<dbReference type="Pfam" id="PF00535">
    <property type="entry name" value="Glycos_transf_2"/>
    <property type="match status" value="1"/>
</dbReference>
<organism evidence="2 3">
    <name type="scientific">Berkelbacteria bacterium GW2011_GWA1_36_9</name>
    <dbReference type="NCBI Taxonomy" id="1618331"/>
    <lineage>
        <taxon>Bacteria</taxon>
        <taxon>Candidatus Berkelbacteria</taxon>
    </lineage>
</organism>
<dbReference type="PANTHER" id="PTHR48090:SF7">
    <property type="entry name" value="RFBJ PROTEIN"/>
    <property type="match status" value="1"/>
</dbReference>
<evidence type="ECO:0000313" key="3">
    <source>
        <dbReference type="Proteomes" id="UP000034508"/>
    </source>
</evidence>
<evidence type="ECO:0000313" key="2">
    <source>
        <dbReference type="EMBL" id="KKQ18396.1"/>
    </source>
</evidence>
<comment type="caution">
    <text evidence="2">The sequence shown here is derived from an EMBL/GenBank/DDBJ whole genome shotgun (WGS) entry which is preliminary data.</text>
</comment>
<dbReference type="SUPFAM" id="SSF53448">
    <property type="entry name" value="Nucleotide-diphospho-sugar transferases"/>
    <property type="match status" value="1"/>
</dbReference>
<dbReference type="AlphaFoldDB" id="A0A0G0IQV0"/>
<dbReference type="PANTHER" id="PTHR48090">
    <property type="entry name" value="UNDECAPRENYL-PHOSPHATE 4-DEOXY-4-FORMAMIDO-L-ARABINOSE TRANSFERASE-RELATED"/>
    <property type="match status" value="1"/>
</dbReference>
<dbReference type="CDD" id="cd04179">
    <property type="entry name" value="DPM_DPG-synthase_like"/>
    <property type="match status" value="1"/>
</dbReference>